<accession>A0A7X8SJV5</accession>
<comment type="caution">
    <text evidence="2">The sequence shown here is derived from an EMBL/GenBank/DDBJ whole genome shotgun (WGS) entry which is preliminary data.</text>
</comment>
<reference evidence="2 3" key="1">
    <citation type="submission" date="2020-04" db="EMBL/GenBank/DDBJ databases">
        <title>Flammeovirga sp. SR4, a novel species isolated from seawater.</title>
        <authorList>
            <person name="Wang X."/>
        </authorList>
    </citation>
    <scope>NUCLEOTIDE SEQUENCE [LARGE SCALE GENOMIC DNA]</scope>
    <source>
        <strain evidence="2 3">SR4</strain>
    </source>
</reference>
<sequence>MKLYTYCSNCKAEINFSASVKKRSDLTKKFETQNSNSIILSCNCCKTQSINTIDSIKAEVNQKIIGFSTIFFAIAAIILSVYIFTLAVKFLNIYTVGGLVSVISIPYLICHAIKNYLQNKVMDFNFS</sequence>
<name>A0A7X8SJV5_9BACT</name>
<feature type="transmembrane region" description="Helical" evidence="1">
    <location>
        <begin position="91"/>
        <end position="110"/>
    </location>
</feature>
<protein>
    <submittedName>
        <fullName evidence="2">Uncharacterized protein</fullName>
    </submittedName>
</protein>
<dbReference type="EMBL" id="JABAIL010000003">
    <property type="protein sequence ID" value="NLR91462.1"/>
    <property type="molecule type" value="Genomic_DNA"/>
</dbReference>
<gene>
    <name evidence="2" type="ORF">HGP29_09610</name>
</gene>
<dbReference type="Proteomes" id="UP000585050">
    <property type="component" value="Unassembled WGS sequence"/>
</dbReference>
<keyword evidence="3" id="KW-1185">Reference proteome</keyword>
<evidence type="ECO:0000256" key="1">
    <source>
        <dbReference type="SAM" id="Phobius"/>
    </source>
</evidence>
<keyword evidence="1" id="KW-1133">Transmembrane helix</keyword>
<keyword evidence="1" id="KW-0812">Transmembrane</keyword>
<proteinExistence type="predicted"/>
<keyword evidence="1" id="KW-0472">Membrane</keyword>
<evidence type="ECO:0000313" key="2">
    <source>
        <dbReference type="EMBL" id="NLR91462.1"/>
    </source>
</evidence>
<feature type="transmembrane region" description="Helical" evidence="1">
    <location>
        <begin position="64"/>
        <end position="85"/>
    </location>
</feature>
<evidence type="ECO:0000313" key="3">
    <source>
        <dbReference type="Proteomes" id="UP000585050"/>
    </source>
</evidence>
<dbReference type="AlphaFoldDB" id="A0A7X8SJV5"/>
<organism evidence="2 3">
    <name type="scientific">Flammeovirga agarivorans</name>
    <dbReference type="NCBI Taxonomy" id="2726742"/>
    <lineage>
        <taxon>Bacteria</taxon>
        <taxon>Pseudomonadati</taxon>
        <taxon>Bacteroidota</taxon>
        <taxon>Cytophagia</taxon>
        <taxon>Cytophagales</taxon>
        <taxon>Flammeovirgaceae</taxon>
        <taxon>Flammeovirga</taxon>
    </lineage>
</organism>